<name>A0A7W6CQC8_9HYPH</name>
<sequence length="82" mass="9093">MVEGKRPNILFFVAIVVIAAVAVFGGRWYMYVAYASDPFDEVGISLNMKMPEFIRAKGCEMLKERFEGKTLPPAGCSVNGAW</sequence>
<keyword evidence="1" id="KW-0472">Membrane</keyword>
<keyword evidence="1" id="KW-0812">Transmembrane</keyword>
<dbReference type="EMBL" id="JACIDW010000002">
    <property type="protein sequence ID" value="MBB3963198.1"/>
    <property type="molecule type" value="Genomic_DNA"/>
</dbReference>
<dbReference type="AlphaFoldDB" id="A0A7W6CQC8"/>
<organism evidence="2 3">
    <name type="scientific">Rhizobium metallidurans</name>
    <dbReference type="NCBI Taxonomy" id="1265931"/>
    <lineage>
        <taxon>Bacteria</taxon>
        <taxon>Pseudomonadati</taxon>
        <taxon>Pseudomonadota</taxon>
        <taxon>Alphaproteobacteria</taxon>
        <taxon>Hyphomicrobiales</taxon>
        <taxon>Rhizobiaceae</taxon>
        <taxon>Rhizobium/Agrobacterium group</taxon>
        <taxon>Rhizobium</taxon>
    </lineage>
</organism>
<dbReference type="Proteomes" id="UP000582090">
    <property type="component" value="Unassembled WGS sequence"/>
</dbReference>
<gene>
    <name evidence="2" type="ORF">GGQ67_000823</name>
</gene>
<proteinExistence type="predicted"/>
<feature type="transmembrane region" description="Helical" evidence="1">
    <location>
        <begin position="9"/>
        <end position="30"/>
    </location>
</feature>
<reference evidence="2 3" key="1">
    <citation type="submission" date="2020-08" db="EMBL/GenBank/DDBJ databases">
        <title>Genomic Encyclopedia of Type Strains, Phase IV (KMG-IV): sequencing the most valuable type-strain genomes for metagenomic binning, comparative biology and taxonomic classification.</title>
        <authorList>
            <person name="Goeker M."/>
        </authorList>
    </citation>
    <scope>NUCLEOTIDE SEQUENCE [LARGE SCALE GENOMIC DNA]</scope>
    <source>
        <strain evidence="2 3">DSM 26575</strain>
    </source>
</reference>
<dbReference type="RefSeq" id="WP_183898929.1">
    <property type="nucleotide sequence ID" value="NZ_JACIDW010000002.1"/>
</dbReference>
<keyword evidence="3" id="KW-1185">Reference proteome</keyword>
<protein>
    <submittedName>
        <fullName evidence="2">Uncharacterized protein</fullName>
    </submittedName>
</protein>
<accession>A0A7W6CQC8</accession>
<evidence type="ECO:0000313" key="3">
    <source>
        <dbReference type="Proteomes" id="UP000582090"/>
    </source>
</evidence>
<evidence type="ECO:0000313" key="2">
    <source>
        <dbReference type="EMBL" id="MBB3963198.1"/>
    </source>
</evidence>
<evidence type="ECO:0000256" key="1">
    <source>
        <dbReference type="SAM" id="Phobius"/>
    </source>
</evidence>
<comment type="caution">
    <text evidence="2">The sequence shown here is derived from an EMBL/GenBank/DDBJ whole genome shotgun (WGS) entry which is preliminary data.</text>
</comment>
<keyword evidence="1" id="KW-1133">Transmembrane helix</keyword>